<name>A0ABY7RW14_9FLAO</name>
<dbReference type="InterPro" id="IPR036513">
    <property type="entry name" value="STAS_dom_sf"/>
</dbReference>
<protein>
    <recommendedName>
        <fullName evidence="1">STAS domain-containing protein</fullName>
    </recommendedName>
</protein>
<dbReference type="SUPFAM" id="SSF52091">
    <property type="entry name" value="SpoIIaa-like"/>
    <property type="match status" value="1"/>
</dbReference>
<feature type="domain" description="STAS" evidence="1">
    <location>
        <begin position="7"/>
        <end position="76"/>
    </location>
</feature>
<evidence type="ECO:0000313" key="2">
    <source>
        <dbReference type="EMBL" id="WCO01334.1"/>
    </source>
</evidence>
<organism evidence="2 3">
    <name type="scientific">Psychroserpens ponticola</name>
    <dbReference type="NCBI Taxonomy" id="2932268"/>
    <lineage>
        <taxon>Bacteria</taxon>
        <taxon>Pseudomonadati</taxon>
        <taxon>Bacteroidota</taxon>
        <taxon>Flavobacteriia</taxon>
        <taxon>Flavobacteriales</taxon>
        <taxon>Flavobacteriaceae</taxon>
        <taxon>Psychroserpens</taxon>
    </lineage>
</organism>
<proteinExistence type="predicted"/>
<evidence type="ECO:0000259" key="1">
    <source>
        <dbReference type="Pfam" id="PF01740"/>
    </source>
</evidence>
<gene>
    <name evidence="2" type="ORF">MUN68_014855</name>
</gene>
<accession>A0ABY7RW14</accession>
<dbReference type="EMBL" id="CP116221">
    <property type="protein sequence ID" value="WCO01334.1"/>
    <property type="molecule type" value="Genomic_DNA"/>
</dbReference>
<dbReference type="RefSeq" id="WP_249993466.1">
    <property type="nucleotide sequence ID" value="NZ_CP116221.1"/>
</dbReference>
<dbReference type="Gene3D" id="3.30.750.24">
    <property type="entry name" value="STAS domain"/>
    <property type="match status" value="1"/>
</dbReference>
<dbReference type="Proteomes" id="UP001202717">
    <property type="component" value="Chromosome"/>
</dbReference>
<sequence>MDLEITNLNNFFTVKGALDRHNIYLFKSKFRNVFEKADAITISIENLKSIDRYGVNAIAQLHNESIVKQKRLSIIGLGCKEVFNHFKTKEKQTTTTTTAA</sequence>
<evidence type="ECO:0000313" key="3">
    <source>
        <dbReference type="Proteomes" id="UP001202717"/>
    </source>
</evidence>
<dbReference type="Pfam" id="PF01740">
    <property type="entry name" value="STAS"/>
    <property type="match status" value="1"/>
</dbReference>
<reference evidence="2 3" key="1">
    <citation type="submission" date="2023-01" db="EMBL/GenBank/DDBJ databases">
        <title>Psychroserpens ponticola sp. nov., isolated from seawater.</title>
        <authorList>
            <person name="Kristyanto S."/>
            <person name="Jung J."/>
            <person name="Kim J.M."/>
            <person name="Jeon C.O."/>
        </authorList>
    </citation>
    <scope>NUCLEOTIDE SEQUENCE [LARGE SCALE GENOMIC DNA]</scope>
    <source>
        <strain evidence="2 3">MSW6</strain>
    </source>
</reference>
<keyword evidence="3" id="KW-1185">Reference proteome</keyword>
<dbReference type="InterPro" id="IPR002645">
    <property type="entry name" value="STAS_dom"/>
</dbReference>